<organism evidence="1 2">
    <name type="scientific">Bartonella callosciuri</name>
    <dbReference type="NCBI Taxonomy" id="686223"/>
    <lineage>
        <taxon>Bacteria</taxon>
        <taxon>Pseudomonadati</taxon>
        <taxon>Pseudomonadota</taxon>
        <taxon>Alphaproteobacteria</taxon>
        <taxon>Hyphomicrobiales</taxon>
        <taxon>Bartonellaceae</taxon>
        <taxon>Bartonella</taxon>
    </lineage>
</organism>
<reference evidence="1 2" key="1">
    <citation type="submission" date="2020-08" db="EMBL/GenBank/DDBJ databases">
        <title>Genomic Encyclopedia of Type Strains, Phase IV (KMG-IV): sequencing the most valuable type-strain genomes for metagenomic binning, comparative biology and taxonomic classification.</title>
        <authorList>
            <person name="Goeker M."/>
        </authorList>
    </citation>
    <scope>NUCLEOTIDE SEQUENCE [LARGE SCALE GENOMIC DNA]</scope>
    <source>
        <strain evidence="1 2">DSM 28538</strain>
    </source>
</reference>
<dbReference type="Proteomes" id="UP000561417">
    <property type="component" value="Unassembled WGS sequence"/>
</dbReference>
<evidence type="ECO:0000313" key="2">
    <source>
        <dbReference type="Proteomes" id="UP000561417"/>
    </source>
</evidence>
<sequence>MICLGNSISSSNPYFDFFDPKNHQSDEFTHYKSKSILIGHTVGKEFIQEKLTTRFAQSIKDTTYSSLIFSKNVIKDDFAFINKMKSIRKKHRLI</sequence>
<proteinExistence type="predicted"/>
<protein>
    <submittedName>
        <fullName evidence="1">Uncharacterized protein</fullName>
    </submittedName>
</protein>
<evidence type="ECO:0000313" key="1">
    <source>
        <dbReference type="EMBL" id="MBB5073196.1"/>
    </source>
</evidence>
<dbReference type="EMBL" id="JACHIM010000001">
    <property type="protein sequence ID" value="MBB5073196.1"/>
    <property type="molecule type" value="Genomic_DNA"/>
</dbReference>
<gene>
    <name evidence="1" type="ORF">HNQ69_000300</name>
</gene>
<comment type="caution">
    <text evidence="1">The sequence shown here is derived from an EMBL/GenBank/DDBJ whole genome shotgun (WGS) entry which is preliminary data.</text>
</comment>
<dbReference type="AlphaFoldDB" id="A0A840NKP8"/>
<accession>A0A840NKP8</accession>
<name>A0A840NKP8_9HYPH</name>
<dbReference type="Pfam" id="PF05894">
    <property type="entry name" value="Podovirus_Gp16"/>
    <property type="match status" value="1"/>
</dbReference>
<keyword evidence="2" id="KW-1185">Reference proteome</keyword>
<dbReference type="InterPro" id="IPR008784">
    <property type="entry name" value="Podovirus_Gp16"/>
</dbReference>